<gene>
    <name evidence="2" type="ORF">NT2_07_01270</name>
</gene>
<sequence>MPSLENRLARLEAESQIRQLVARYCFTIDDRDIAGIRALFTSDALLQSADGVMHARGIDAIMAQYDARFAVLGPGHHFMHDIQIDFIGDGDRDATGRVSGHAELWRNDRMMVAAIRYNDRYRNTDDGWKIAERSIHFLYYVAIEDYPNILATPLRNHAYAHPMPADFPEPLPGWIAYKAAHAHD</sequence>
<organism evidence="2 3">
    <name type="scientific">Caenibius tardaugens NBRC 16725</name>
    <dbReference type="NCBI Taxonomy" id="1219035"/>
    <lineage>
        <taxon>Bacteria</taxon>
        <taxon>Pseudomonadati</taxon>
        <taxon>Pseudomonadota</taxon>
        <taxon>Alphaproteobacteria</taxon>
        <taxon>Sphingomonadales</taxon>
        <taxon>Erythrobacteraceae</taxon>
        <taxon>Caenibius</taxon>
    </lineage>
</organism>
<dbReference type="CDD" id="cd00531">
    <property type="entry name" value="NTF2_like"/>
    <property type="match status" value="1"/>
</dbReference>
<dbReference type="Pfam" id="PF13577">
    <property type="entry name" value="SnoaL_4"/>
    <property type="match status" value="1"/>
</dbReference>
<feature type="domain" description="SnoaL-like" evidence="1">
    <location>
        <begin position="10"/>
        <end position="133"/>
    </location>
</feature>
<reference evidence="2 3" key="1">
    <citation type="submission" date="2013-09" db="EMBL/GenBank/DDBJ databases">
        <title>Whole genome shotgun sequence of Novosphingobium tardaugens NBRC 16725.</title>
        <authorList>
            <person name="Isaki S."/>
            <person name="Hosoyama A."/>
            <person name="Tsuchikane K."/>
            <person name="Katsumata H."/>
            <person name="Ando Y."/>
            <person name="Yamazaki S."/>
            <person name="Fujita N."/>
        </authorList>
    </citation>
    <scope>NUCLEOTIDE SEQUENCE [LARGE SCALE GENOMIC DNA]</scope>
    <source>
        <strain evidence="2 3">NBRC 16725</strain>
    </source>
</reference>
<dbReference type="AlphaFoldDB" id="U2YNH6"/>
<dbReference type="EMBL" id="BASZ01000007">
    <property type="protein sequence ID" value="GAD50127.1"/>
    <property type="molecule type" value="Genomic_DNA"/>
</dbReference>
<keyword evidence="3" id="KW-1185">Reference proteome</keyword>
<comment type="caution">
    <text evidence="2">The sequence shown here is derived from an EMBL/GenBank/DDBJ whole genome shotgun (WGS) entry which is preliminary data.</text>
</comment>
<accession>U2YNH6</accession>
<dbReference type="Proteomes" id="UP000016568">
    <property type="component" value="Unassembled WGS sequence"/>
</dbReference>
<evidence type="ECO:0000313" key="3">
    <source>
        <dbReference type="Proteomes" id="UP000016568"/>
    </source>
</evidence>
<dbReference type="eggNOG" id="COG4319">
    <property type="taxonomic scope" value="Bacteria"/>
</dbReference>
<proteinExistence type="predicted"/>
<dbReference type="InterPro" id="IPR032710">
    <property type="entry name" value="NTF2-like_dom_sf"/>
</dbReference>
<dbReference type="Gene3D" id="3.10.450.50">
    <property type="match status" value="1"/>
</dbReference>
<dbReference type="OrthoDB" id="1492465at2"/>
<dbReference type="KEGG" id="ntd:EGO55_06130"/>
<name>U2YNH6_9SPHN</name>
<dbReference type="SUPFAM" id="SSF54427">
    <property type="entry name" value="NTF2-like"/>
    <property type="match status" value="1"/>
</dbReference>
<dbReference type="RefSeq" id="WP_021690945.1">
    <property type="nucleotide sequence ID" value="NZ_BASZ01000007.1"/>
</dbReference>
<evidence type="ECO:0000259" key="1">
    <source>
        <dbReference type="Pfam" id="PF13577"/>
    </source>
</evidence>
<evidence type="ECO:0000313" key="2">
    <source>
        <dbReference type="EMBL" id="GAD50127.1"/>
    </source>
</evidence>
<dbReference type="InterPro" id="IPR037401">
    <property type="entry name" value="SnoaL-like"/>
</dbReference>
<protein>
    <recommendedName>
        <fullName evidence="1">SnoaL-like domain-containing protein</fullName>
    </recommendedName>
</protein>